<gene>
    <name evidence="1" type="primary">soxS</name>
    <name evidence="1" type="ORF">S58_44110</name>
</gene>
<dbReference type="OrthoDB" id="7362982at2"/>
<dbReference type="RefSeq" id="WP_015667502.1">
    <property type="nucleotide sequence ID" value="NC_020453.1"/>
</dbReference>
<dbReference type="InterPro" id="IPR036249">
    <property type="entry name" value="Thioredoxin-like_sf"/>
</dbReference>
<dbReference type="Proteomes" id="UP000011841">
    <property type="component" value="Chromosome"/>
</dbReference>
<dbReference type="STRING" id="1245469.S58_44110"/>
<proteinExistence type="predicted"/>
<dbReference type="eggNOG" id="COG0526">
    <property type="taxonomic scope" value="Bacteria"/>
</dbReference>
<reference evidence="1 2" key="1">
    <citation type="journal article" date="2013" name="Appl. Environ. Microbiol.">
        <title>Genome analysis suggests that the soil oligotrophic bacterium Agromonas oligotrophica (Bradyrhizobium oligotrophicum) is a nitrogen-fixing symbiont of Aeschynomene indica.</title>
        <authorList>
            <person name="Okubo T."/>
            <person name="Fukushima S."/>
            <person name="Itakura M."/>
            <person name="Oshima K."/>
            <person name="Longtonglang A."/>
            <person name="Teaumroong N."/>
            <person name="Mitsui H."/>
            <person name="Hattori M."/>
            <person name="Hattori R."/>
            <person name="Hattori T."/>
            <person name="Minamisawa K."/>
        </authorList>
    </citation>
    <scope>NUCLEOTIDE SEQUENCE [LARGE SCALE GENOMIC DNA]</scope>
    <source>
        <strain evidence="1 2">S58</strain>
    </source>
</reference>
<protein>
    <submittedName>
        <fullName evidence="1">Putative thioredoxin, SoxS</fullName>
    </submittedName>
</protein>
<name>M4ZAK8_9BRAD</name>
<accession>M4ZAK8</accession>
<dbReference type="GeneID" id="301818198"/>
<dbReference type="Gene3D" id="3.40.30.10">
    <property type="entry name" value="Glutaredoxin"/>
    <property type="match status" value="1"/>
</dbReference>
<organism evidence="1 2">
    <name type="scientific">Bradyrhizobium oligotrophicum S58</name>
    <dbReference type="NCBI Taxonomy" id="1245469"/>
    <lineage>
        <taxon>Bacteria</taxon>
        <taxon>Pseudomonadati</taxon>
        <taxon>Pseudomonadota</taxon>
        <taxon>Alphaproteobacteria</taxon>
        <taxon>Hyphomicrobiales</taxon>
        <taxon>Nitrobacteraceae</taxon>
        <taxon>Bradyrhizobium</taxon>
    </lineage>
</organism>
<evidence type="ECO:0000313" key="1">
    <source>
        <dbReference type="EMBL" id="BAM90396.1"/>
    </source>
</evidence>
<dbReference type="EMBL" id="AP012603">
    <property type="protein sequence ID" value="BAM90396.1"/>
    <property type="molecule type" value="Genomic_DNA"/>
</dbReference>
<sequence length="129" mass="13716">MPGQITARRLATLASAAIAVLSLSTPLLASELVMFERPGCGWCARFNAEIAPIYGKTDEGRALPLRRVDLTQKLPADLAGIDPGAFTPTFVVVDQGHEIGRIRGYPGDAFFFGLLGRIMNATSGTPARS</sequence>
<keyword evidence="2" id="KW-1185">Reference proteome</keyword>
<evidence type="ECO:0000313" key="2">
    <source>
        <dbReference type="Proteomes" id="UP000011841"/>
    </source>
</evidence>
<dbReference type="PATRIC" id="fig|1245469.3.peg.4516"/>
<dbReference type="SUPFAM" id="SSF52833">
    <property type="entry name" value="Thioredoxin-like"/>
    <property type="match status" value="1"/>
</dbReference>
<dbReference type="AlphaFoldDB" id="M4ZAK8"/>
<dbReference type="HOGENOM" id="CLU_137861_1_0_5"/>
<dbReference type="KEGG" id="aol:S58_44110"/>